<organism evidence="2 3">
    <name type="scientific">Streptomyces sannanensis</name>
    <dbReference type="NCBI Taxonomy" id="285536"/>
    <lineage>
        <taxon>Bacteria</taxon>
        <taxon>Bacillati</taxon>
        <taxon>Actinomycetota</taxon>
        <taxon>Actinomycetes</taxon>
        <taxon>Kitasatosporales</taxon>
        <taxon>Streptomycetaceae</taxon>
        <taxon>Streptomyces</taxon>
    </lineage>
</organism>
<feature type="chain" id="PRO_5046649027" description="Secreted protein" evidence="1">
    <location>
        <begin position="28"/>
        <end position="166"/>
    </location>
</feature>
<dbReference type="RefSeq" id="WP_345041425.1">
    <property type="nucleotide sequence ID" value="NZ_BAAAYL010000001.1"/>
</dbReference>
<dbReference type="EMBL" id="BAAAYL010000001">
    <property type="protein sequence ID" value="GAA3376700.1"/>
    <property type="molecule type" value="Genomic_DNA"/>
</dbReference>
<dbReference type="Proteomes" id="UP001499990">
    <property type="component" value="Unassembled WGS sequence"/>
</dbReference>
<comment type="caution">
    <text evidence="2">The sequence shown here is derived from an EMBL/GenBank/DDBJ whole genome shotgun (WGS) entry which is preliminary data.</text>
</comment>
<keyword evidence="3" id="KW-1185">Reference proteome</keyword>
<proteinExistence type="predicted"/>
<gene>
    <name evidence="2" type="ORF">GCM10020367_49420</name>
</gene>
<accession>A0ABP6SHJ9</accession>
<keyword evidence="1" id="KW-0732">Signal</keyword>
<evidence type="ECO:0000256" key="1">
    <source>
        <dbReference type="SAM" id="SignalP"/>
    </source>
</evidence>
<evidence type="ECO:0000313" key="3">
    <source>
        <dbReference type="Proteomes" id="UP001499990"/>
    </source>
</evidence>
<name>A0ABP6SHJ9_9ACTN</name>
<sequence>MKMTARGGLAALVSCVAAAVAAPPAMAGAHVPVVVPLEGLEHAVPLEAPTVSSTVPVPVTGTPGAPRFRAGRLLPEGVVPQVPVSSELPRTLVAAPLPDLLGDGGPREARLGTPHAEMTAAGPGADVNAPLTGPTGKYGLPEPALPEVSVLTPMLQGTPGAGFGLL</sequence>
<evidence type="ECO:0008006" key="4">
    <source>
        <dbReference type="Google" id="ProtNLM"/>
    </source>
</evidence>
<reference evidence="3" key="1">
    <citation type="journal article" date="2019" name="Int. J. Syst. Evol. Microbiol.">
        <title>The Global Catalogue of Microorganisms (GCM) 10K type strain sequencing project: providing services to taxonomists for standard genome sequencing and annotation.</title>
        <authorList>
            <consortium name="The Broad Institute Genomics Platform"/>
            <consortium name="The Broad Institute Genome Sequencing Center for Infectious Disease"/>
            <person name="Wu L."/>
            <person name="Ma J."/>
        </authorList>
    </citation>
    <scope>NUCLEOTIDE SEQUENCE [LARGE SCALE GENOMIC DNA]</scope>
    <source>
        <strain evidence="3">JCM 9651</strain>
    </source>
</reference>
<feature type="signal peptide" evidence="1">
    <location>
        <begin position="1"/>
        <end position="27"/>
    </location>
</feature>
<protein>
    <recommendedName>
        <fullName evidence="4">Secreted protein</fullName>
    </recommendedName>
</protein>
<evidence type="ECO:0000313" key="2">
    <source>
        <dbReference type="EMBL" id="GAA3376700.1"/>
    </source>
</evidence>